<reference evidence="2 3" key="1">
    <citation type="submission" date="2024-01" db="EMBL/GenBank/DDBJ databases">
        <title>Genome mining of biosynthetic gene clusters to explore secondary metabolites of Streptomyces sp.</title>
        <authorList>
            <person name="Baig A."/>
            <person name="Ajitkumar Shintre N."/>
            <person name="Kumar H."/>
            <person name="Anbarasu A."/>
            <person name="Ramaiah S."/>
        </authorList>
    </citation>
    <scope>NUCLEOTIDE SEQUENCE [LARGE SCALE GENOMIC DNA]</scope>
    <source>
        <strain evidence="2 3">A01</strain>
    </source>
</reference>
<name>A0ABV5DW41_9ACTN</name>
<keyword evidence="3" id="KW-1185">Reference proteome</keyword>
<sequence>MPLPQAEALTFRKSSYSGGQTQDCVEVADIPGTSAIRDSQNPGSGHLTFSSSEWAALLTTARRTEAHHA</sequence>
<evidence type="ECO:0000313" key="3">
    <source>
        <dbReference type="Proteomes" id="UP001585053"/>
    </source>
</evidence>
<proteinExistence type="predicted"/>
<evidence type="ECO:0000259" key="1">
    <source>
        <dbReference type="Pfam" id="PF04149"/>
    </source>
</evidence>
<dbReference type="InterPro" id="IPR007278">
    <property type="entry name" value="DUF397"/>
</dbReference>
<protein>
    <submittedName>
        <fullName evidence="2">DUF397 domain-containing protein</fullName>
    </submittedName>
</protein>
<dbReference type="Pfam" id="PF04149">
    <property type="entry name" value="DUF397"/>
    <property type="match status" value="1"/>
</dbReference>
<dbReference type="Proteomes" id="UP001585053">
    <property type="component" value="Unassembled WGS sequence"/>
</dbReference>
<organism evidence="2 3">
    <name type="scientific">Nocardiopsis alba</name>
    <dbReference type="NCBI Taxonomy" id="53437"/>
    <lineage>
        <taxon>Bacteria</taxon>
        <taxon>Bacillati</taxon>
        <taxon>Actinomycetota</taxon>
        <taxon>Actinomycetes</taxon>
        <taxon>Streptosporangiales</taxon>
        <taxon>Nocardiopsidaceae</taxon>
        <taxon>Nocardiopsis</taxon>
    </lineage>
</organism>
<comment type="caution">
    <text evidence="2">The sequence shown here is derived from an EMBL/GenBank/DDBJ whole genome shotgun (WGS) entry which is preliminary data.</text>
</comment>
<feature type="domain" description="DUF397" evidence="1">
    <location>
        <begin position="10"/>
        <end position="62"/>
    </location>
</feature>
<accession>A0ABV5DW41</accession>
<dbReference type="RefSeq" id="WP_376737393.1">
    <property type="nucleotide sequence ID" value="NZ_JAYMRS010000004.1"/>
</dbReference>
<dbReference type="EMBL" id="JAYMRS010000004">
    <property type="protein sequence ID" value="MFB8768808.1"/>
    <property type="molecule type" value="Genomic_DNA"/>
</dbReference>
<evidence type="ECO:0000313" key="2">
    <source>
        <dbReference type="EMBL" id="MFB8768808.1"/>
    </source>
</evidence>
<gene>
    <name evidence="2" type="ORF">VSQ78_13945</name>
</gene>